<organism evidence="1 2">
    <name type="scientific">Senegalia massiliensis</name>
    <dbReference type="NCBI Taxonomy" id="1720316"/>
    <lineage>
        <taxon>Bacteria</taxon>
        <taxon>Bacillati</taxon>
        <taxon>Bacillota</taxon>
        <taxon>Clostridia</taxon>
        <taxon>Eubacteriales</taxon>
        <taxon>Clostridiaceae</taxon>
        <taxon>Senegalia</taxon>
    </lineage>
</organism>
<proteinExistence type="predicted"/>
<evidence type="ECO:0000313" key="2">
    <source>
        <dbReference type="Proteomes" id="UP000467132"/>
    </source>
</evidence>
<dbReference type="AlphaFoldDB" id="A0A845R4B0"/>
<reference evidence="1 2" key="1">
    <citation type="submission" date="2018-08" db="EMBL/GenBank/DDBJ databases">
        <title>Murine metabolic-syndrome-specific gut microbial biobank.</title>
        <authorList>
            <person name="Liu C."/>
        </authorList>
    </citation>
    <scope>NUCLEOTIDE SEQUENCE [LARGE SCALE GENOMIC DNA]</scope>
    <source>
        <strain evidence="1 2">583</strain>
    </source>
</reference>
<dbReference type="RefSeq" id="WP_160198712.1">
    <property type="nucleotide sequence ID" value="NZ_QXXA01000025.1"/>
</dbReference>
<sequence length="107" mass="12448">MALGKTVEHETGIDIYYWNINRIDIRRNNDYVSIQVFGYINENIYRAGKSNLIERVFIVNNDNGLLDEYFNSSNMVNNIYDIGYKYLKENESFFDGAVDILEEGGTN</sequence>
<evidence type="ECO:0000313" key="1">
    <source>
        <dbReference type="EMBL" id="NBI08252.1"/>
    </source>
</evidence>
<name>A0A845R4B0_9CLOT</name>
<gene>
    <name evidence="1" type="ORF">D3Z33_15435</name>
</gene>
<dbReference type="Proteomes" id="UP000467132">
    <property type="component" value="Unassembled WGS sequence"/>
</dbReference>
<comment type="caution">
    <text evidence="1">The sequence shown here is derived from an EMBL/GenBank/DDBJ whole genome shotgun (WGS) entry which is preliminary data.</text>
</comment>
<accession>A0A845R4B0</accession>
<dbReference type="EMBL" id="QXXA01000025">
    <property type="protein sequence ID" value="NBI08252.1"/>
    <property type="molecule type" value="Genomic_DNA"/>
</dbReference>
<keyword evidence="2" id="KW-1185">Reference proteome</keyword>
<protein>
    <submittedName>
        <fullName evidence="1">Uncharacterized protein</fullName>
    </submittedName>
</protein>